<dbReference type="EMBL" id="CP147247">
    <property type="protein sequence ID" value="WYJ91346.1"/>
    <property type="molecule type" value="Genomic_DNA"/>
</dbReference>
<dbReference type="OrthoDB" id="2193091at2"/>
<evidence type="ECO:0000313" key="3">
    <source>
        <dbReference type="Proteomes" id="UP000195141"/>
    </source>
</evidence>
<gene>
    <name evidence="2" type="ORF">A5888_003114</name>
    <name evidence="1" type="ORF">A5888_003934</name>
</gene>
<dbReference type="EMBL" id="NGMM01000008">
    <property type="protein sequence ID" value="OTP10636.1"/>
    <property type="molecule type" value="Genomic_DNA"/>
</dbReference>
<dbReference type="AlphaFoldDB" id="A0A242JZ82"/>
<dbReference type="RefSeq" id="WP_086350911.1">
    <property type="nucleotide sequence ID" value="NZ_CP147247.1"/>
</dbReference>
<accession>A0A242JZ82</accession>
<proteinExistence type="predicted"/>
<name>A0A242JZ82_9ENTE</name>
<keyword evidence="3" id="KW-1185">Reference proteome</keyword>
<reference evidence="2" key="3">
    <citation type="submission" date="2024-03" db="EMBL/GenBank/DDBJ databases">
        <title>The Genome Sequence of Enterococcus sp. DIV0242b.</title>
        <authorList>
            <consortium name="The Broad Institute Genomics Platform"/>
            <consortium name="The Broad Institute Microbial Omics Core"/>
            <consortium name="The Broad Institute Genomic Center for Infectious Diseases"/>
            <person name="Earl A."/>
            <person name="Manson A."/>
            <person name="Gilmore M."/>
            <person name="Schwartman J."/>
            <person name="Shea T."/>
            <person name="Abouelleil A."/>
            <person name="Cao P."/>
            <person name="Chapman S."/>
            <person name="Cusick C."/>
            <person name="Young S."/>
            <person name="Neafsey D."/>
            <person name="Nusbaum C."/>
            <person name="Birren B."/>
        </authorList>
    </citation>
    <scope>NUCLEOTIDE SEQUENCE</scope>
    <source>
        <strain evidence="2">9E7_DIV0242</strain>
    </source>
</reference>
<evidence type="ECO:0000313" key="1">
    <source>
        <dbReference type="EMBL" id="OTP10636.1"/>
    </source>
</evidence>
<reference evidence="1" key="1">
    <citation type="submission" date="2017-05" db="EMBL/GenBank/DDBJ databases">
        <title>The Genome Sequence of Enterococcus sp. 9E7_DIV0242.</title>
        <authorList>
            <consortium name="The Broad Institute Genomics Platform"/>
            <consortium name="The Broad Institute Genomic Center for Infectious Diseases"/>
            <person name="Earl A."/>
            <person name="Manson A."/>
            <person name="Schwartman J."/>
            <person name="Gilmore M."/>
            <person name="Abouelleil A."/>
            <person name="Cao P."/>
            <person name="Chapman S."/>
            <person name="Cusick C."/>
            <person name="Shea T."/>
            <person name="Young S."/>
            <person name="Neafsey D."/>
            <person name="Nusbaum C."/>
            <person name="Birren B."/>
        </authorList>
    </citation>
    <scope>NUCLEOTIDE SEQUENCE [LARGE SCALE GENOMIC DNA]</scope>
    <source>
        <strain evidence="1">9E7_DIV0242</strain>
    </source>
</reference>
<sequence>MKIKVLGALVVILGLVFIFNESILQTKDVDKVLAKEQPVMEQMTISSSDVTDESSPIVNFENLDGEALYNVFNGPNVAEIIDLLNMYNDDLDRVVVTTDGEIMTGQFDLKNGNSDKIRIDADTDPNSLTILELKELVEAHQDEINELAKNRSQ</sequence>
<evidence type="ECO:0000313" key="2">
    <source>
        <dbReference type="EMBL" id="WYJ91346.1"/>
    </source>
</evidence>
<reference evidence="2" key="2">
    <citation type="submission" date="2017-05" db="EMBL/GenBank/DDBJ databases">
        <authorList>
            <consortium name="The Broad Institute Genomics Platform"/>
            <consortium name="The Broad Institute Genomic Center for Infectious Diseases"/>
            <person name="Earl A."/>
            <person name="Manson A."/>
            <person name="Schwartman J."/>
            <person name="Gilmore M."/>
            <person name="Abouelleil A."/>
            <person name="Cao P."/>
            <person name="Chapman S."/>
            <person name="Cusick C."/>
            <person name="Shea T."/>
            <person name="Young S."/>
            <person name="Neafsey D."/>
            <person name="Nusbaum C."/>
            <person name="Birren B."/>
        </authorList>
    </citation>
    <scope>NUCLEOTIDE SEQUENCE</scope>
    <source>
        <strain evidence="2">9E7_DIV0242</strain>
    </source>
</reference>
<organism evidence="1">
    <name type="scientific">Candidatus Enterococcus clewellii</name>
    <dbReference type="NCBI Taxonomy" id="1834193"/>
    <lineage>
        <taxon>Bacteria</taxon>
        <taxon>Bacillati</taxon>
        <taxon>Bacillota</taxon>
        <taxon>Bacilli</taxon>
        <taxon>Lactobacillales</taxon>
        <taxon>Enterococcaceae</taxon>
        <taxon>Enterococcus</taxon>
    </lineage>
</organism>
<dbReference type="Proteomes" id="UP000195141">
    <property type="component" value="Chromosome"/>
</dbReference>
<protein>
    <submittedName>
        <fullName evidence="1">Uncharacterized protein</fullName>
    </submittedName>
</protein>